<organism evidence="1 2">
    <name type="scientific">Portunus trituberculatus</name>
    <name type="common">Swimming crab</name>
    <name type="synonym">Neptunus trituberculatus</name>
    <dbReference type="NCBI Taxonomy" id="210409"/>
    <lineage>
        <taxon>Eukaryota</taxon>
        <taxon>Metazoa</taxon>
        <taxon>Ecdysozoa</taxon>
        <taxon>Arthropoda</taxon>
        <taxon>Crustacea</taxon>
        <taxon>Multicrustacea</taxon>
        <taxon>Malacostraca</taxon>
        <taxon>Eumalacostraca</taxon>
        <taxon>Eucarida</taxon>
        <taxon>Decapoda</taxon>
        <taxon>Pleocyemata</taxon>
        <taxon>Brachyura</taxon>
        <taxon>Eubrachyura</taxon>
        <taxon>Portunoidea</taxon>
        <taxon>Portunidae</taxon>
        <taxon>Portuninae</taxon>
        <taxon>Portunus</taxon>
    </lineage>
</organism>
<proteinExistence type="predicted"/>
<protein>
    <submittedName>
        <fullName evidence="1">Uncharacterized protein</fullName>
    </submittedName>
</protein>
<dbReference type="Proteomes" id="UP000324222">
    <property type="component" value="Unassembled WGS sequence"/>
</dbReference>
<evidence type="ECO:0000313" key="2">
    <source>
        <dbReference type="Proteomes" id="UP000324222"/>
    </source>
</evidence>
<dbReference type="AlphaFoldDB" id="A0A5B7CVY2"/>
<accession>A0A5B7CVY2</accession>
<comment type="caution">
    <text evidence="1">The sequence shown here is derived from an EMBL/GenBank/DDBJ whole genome shotgun (WGS) entry which is preliminary data.</text>
</comment>
<reference evidence="1 2" key="1">
    <citation type="submission" date="2019-05" db="EMBL/GenBank/DDBJ databases">
        <title>Another draft genome of Portunus trituberculatus and its Hox gene families provides insights of decapod evolution.</title>
        <authorList>
            <person name="Jeong J.-H."/>
            <person name="Song I."/>
            <person name="Kim S."/>
            <person name="Choi T."/>
            <person name="Kim D."/>
            <person name="Ryu S."/>
            <person name="Kim W."/>
        </authorList>
    </citation>
    <scope>NUCLEOTIDE SEQUENCE [LARGE SCALE GENOMIC DNA]</scope>
    <source>
        <tissue evidence="1">Muscle</tissue>
    </source>
</reference>
<name>A0A5B7CVY2_PORTR</name>
<sequence length="109" mass="12179">MVFNLVALCPSLSRSNGRLALARLGTAKPRCSQGFVSVMANNEPPSLEAYSKLPIDRSYKPLVFYSSPASLLPPLHYTQPMSTNQQSILLLKLAIYWTKIMSFLFPFLI</sequence>
<gene>
    <name evidence="1" type="ORF">E2C01_006652</name>
</gene>
<keyword evidence="2" id="KW-1185">Reference proteome</keyword>
<dbReference type="EMBL" id="VSRR010000315">
    <property type="protein sequence ID" value="MPC13902.1"/>
    <property type="molecule type" value="Genomic_DNA"/>
</dbReference>
<evidence type="ECO:0000313" key="1">
    <source>
        <dbReference type="EMBL" id="MPC13902.1"/>
    </source>
</evidence>